<dbReference type="SUPFAM" id="SSF53448">
    <property type="entry name" value="Nucleotide-diphospho-sugar transferases"/>
    <property type="match status" value="1"/>
</dbReference>
<protein>
    <submittedName>
        <fullName evidence="1">dTDP-Rha:A-D-GlcNAc-diphosphoryl polyprenol, A-3-L-rhamnosyl transferase WbbL</fullName>
    </submittedName>
</protein>
<dbReference type="PANTHER" id="PTHR43179:SF7">
    <property type="entry name" value="RHAMNOSYLTRANSFERASE WBBL"/>
    <property type="match status" value="1"/>
</dbReference>
<keyword evidence="1" id="KW-0808">Transferase</keyword>
<accession>A0A6J4PYW8</accession>
<dbReference type="CDD" id="cd04186">
    <property type="entry name" value="GT_2_like_c"/>
    <property type="match status" value="1"/>
</dbReference>
<dbReference type="Pfam" id="PF13641">
    <property type="entry name" value="Glyco_tranf_2_3"/>
    <property type="match status" value="1"/>
</dbReference>
<evidence type="ECO:0000313" key="1">
    <source>
        <dbReference type="EMBL" id="CAA9428605.1"/>
    </source>
</evidence>
<sequence>MKFSVIIVNYASWPLTLRCIESLQQTRYRDFEIFVVDNDSVKPPELPSWVRLIRNEENVGFARAHNRGIAASSGDPIVLINPDTLVERDFFAQLEGFVSEYPRAGIFGPRIVDSEGHLQLSARREISALSGFLGRTSLLTRLFPKSSIVKSQFPAVTDQSRPTSVDWVSGACMVVRRETLRDVGPLDERFFMYFEDADLCRRARAAGWLVYYLPHVEIVHQTGASSRSKPKAIWLLHKSAFLYHRKHGVHGPFGAYSAMVLTGLALRALAKLVTPLLFRPPQLPS</sequence>
<proteinExistence type="predicted"/>
<dbReference type="PANTHER" id="PTHR43179">
    <property type="entry name" value="RHAMNOSYLTRANSFERASE WBBL"/>
    <property type="match status" value="1"/>
</dbReference>
<dbReference type="AlphaFoldDB" id="A0A6J4PYW8"/>
<dbReference type="GO" id="GO:0016740">
    <property type="term" value="F:transferase activity"/>
    <property type="evidence" value="ECO:0007669"/>
    <property type="project" value="UniProtKB-KW"/>
</dbReference>
<dbReference type="EMBL" id="CADCVA010000273">
    <property type="protein sequence ID" value="CAA9428605.1"/>
    <property type="molecule type" value="Genomic_DNA"/>
</dbReference>
<organism evidence="1">
    <name type="scientific">uncultured Rubrobacteraceae bacterium</name>
    <dbReference type="NCBI Taxonomy" id="349277"/>
    <lineage>
        <taxon>Bacteria</taxon>
        <taxon>Bacillati</taxon>
        <taxon>Actinomycetota</taxon>
        <taxon>Rubrobacteria</taxon>
        <taxon>Rubrobacterales</taxon>
        <taxon>Rubrobacteraceae</taxon>
        <taxon>environmental samples</taxon>
    </lineage>
</organism>
<name>A0A6J4PYW8_9ACTN</name>
<dbReference type="InterPro" id="IPR029044">
    <property type="entry name" value="Nucleotide-diphossugar_trans"/>
</dbReference>
<reference evidence="1" key="1">
    <citation type="submission" date="2020-02" db="EMBL/GenBank/DDBJ databases">
        <authorList>
            <person name="Meier V. D."/>
        </authorList>
    </citation>
    <scope>NUCLEOTIDE SEQUENCE</scope>
    <source>
        <strain evidence="1">AVDCRST_MAG82</strain>
    </source>
</reference>
<gene>
    <name evidence="1" type="ORF">AVDCRST_MAG82-1937</name>
</gene>
<dbReference type="Gene3D" id="3.90.550.10">
    <property type="entry name" value="Spore Coat Polysaccharide Biosynthesis Protein SpsA, Chain A"/>
    <property type="match status" value="1"/>
</dbReference>